<evidence type="ECO:0000313" key="3">
    <source>
        <dbReference type="Proteomes" id="UP001243330"/>
    </source>
</evidence>
<reference evidence="2" key="1">
    <citation type="submission" date="2023-01" db="EMBL/GenBank/DDBJ databases">
        <title>Colletotrichum chrysophilum M932 genome sequence.</title>
        <authorList>
            <person name="Baroncelli R."/>
        </authorList>
    </citation>
    <scope>NUCLEOTIDE SEQUENCE</scope>
    <source>
        <strain evidence="2">M932</strain>
    </source>
</reference>
<feature type="region of interest" description="Disordered" evidence="1">
    <location>
        <begin position="215"/>
        <end position="267"/>
    </location>
</feature>
<dbReference type="Proteomes" id="UP001243330">
    <property type="component" value="Unassembled WGS sequence"/>
</dbReference>
<sequence length="279" mass="30350">MPEVEVGGQRWSMSGCSAPGGPCLKVCLPGSIRTACVGTHSPEADGRDSQIRRLMNILSALTFALELAAVKATEEILKNSHGLIYLRKLTCLRRKSYRLRFTNLKGGLRLLSGSQDPTCQHLDKKPYLSSAPGTVDELSPVAACAPVRDTSPSTYARVMNPGHWHHPVETQRGSQKSMASLRVPVYWNRAGRAGSIAPSRRVQRQGFCAAPATRLHQPPDLCHPSNQSPPLPTPSSQLFSPGEPIRVNQTTNMGANNTHPRAPRAPRNKAIQTAYVLPE</sequence>
<proteinExistence type="predicted"/>
<accession>A0AAD9AG56</accession>
<keyword evidence="3" id="KW-1185">Reference proteome</keyword>
<dbReference type="AlphaFoldDB" id="A0AAD9AG56"/>
<evidence type="ECO:0000256" key="1">
    <source>
        <dbReference type="SAM" id="MobiDB-lite"/>
    </source>
</evidence>
<evidence type="ECO:0000313" key="2">
    <source>
        <dbReference type="EMBL" id="KAK1847483.1"/>
    </source>
</evidence>
<organism evidence="2 3">
    <name type="scientific">Colletotrichum chrysophilum</name>
    <dbReference type="NCBI Taxonomy" id="1836956"/>
    <lineage>
        <taxon>Eukaryota</taxon>
        <taxon>Fungi</taxon>
        <taxon>Dikarya</taxon>
        <taxon>Ascomycota</taxon>
        <taxon>Pezizomycotina</taxon>
        <taxon>Sordariomycetes</taxon>
        <taxon>Hypocreomycetidae</taxon>
        <taxon>Glomerellales</taxon>
        <taxon>Glomerellaceae</taxon>
        <taxon>Colletotrichum</taxon>
        <taxon>Colletotrichum gloeosporioides species complex</taxon>
    </lineage>
</organism>
<dbReference type="EMBL" id="JAQOWY010000201">
    <property type="protein sequence ID" value="KAK1847483.1"/>
    <property type="molecule type" value="Genomic_DNA"/>
</dbReference>
<feature type="compositionally biased region" description="Polar residues" evidence="1">
    <location>
        <begin position="247"/>
        <end position="259"/>
    </location>
</feature>
<name>A0AAD9AG56_9PEZI</name>
<gene>
    <name evidence="2" type="ORF">CCHR01_09884</name>
</gene>
<comment type="caution">
    <text evidence="2">The sequence shown here is derived from an EMBL/GenBank/DDBJ whole genome shotgun (WGS) entry which is preliminary data.</text>
</comment>
<protein>
    <submittedName>
        <fullName evidence="2">Uncharacterized protein</fullName>
    </submittedName>
</protein>